<dbReference type="CDD" id="cd06257">
    <property type="entry name" value="DnaJ"/>
    <property type="match status" value="1"/>
</dbReference>
<dbReference type="OrthoDB" id="442087at2759"/>
<dbReference type="Gramene" id="RZC60259">
    <property type="protein sequence ID" value="RZC60259"/>
    <property type="gene ID" value="C5167_022006"/>
</dbReference>
<dbReference type="AlphaFoldDB" id="A0A4Y7JKI3"/>
<dbReference type="InterPro" id="IPR036869">
    <property type="entry name" value="J_dom_sf"/>
</dbReference>
<dbReference type="PROSITE" id="PS50076">
    <property type="entry name" value="DNAJ_2"/>
    <property type="match status" value="1"/>
</dbReference>
<keyword evidence="1" id="KW-0812">Transmembrane</keyword>
<dbReference type="PANTHER" id="PTHR24074">
    <property type="entry name" value="CO-CHAPERONE PROTEIN DJLA"/>
    <property type="match status" value="1"/>
</dbReference>
<dbReference type="Proteomes" id="UP000316621">
    <property type="component" value="Chromosome 5"/>
</dbReference>
<evidence type="ECO:0000313" key="3">
    <source>
        <dbReference type="EMBL" id="RZC60259.1"/>
    </source>
</evidence>
<feature type="transmembrane region" description="Helical" evidence="1">
    <location>
        <begin position="110"/>
        <end position="130"/>
    </location>
</feature>
<dbReference type="SUPFAM" id="SSF46565">
    <property type="entry name" value="Chaperone J-domain"/>
    <property type="match status" value="1"/>
</dbReference>
<feature type="domain" description="J" evidence="2">
    <location>
        <begin position="2"/>
        <end position="75"/>
    </location>
</feature>
<keyword evidence="1" id="KW-0472">Membrane</keyword>
<dbReference type="EMBL" id="CM010719">
    <property type="protein sequence ID" value="RZC60259.1"/>
    <property type="molecule type" value="Genomic_DNA"/>
</dbReference>
<evidence type="ECO:0000259" key="2">
    <source>
        <dbReference type="PROSITE" id="PS50076"/>
    </source>
</evidence>
<gene>
    <name evidence="3" type="ORF">C5167_022006</name>
</gene>
<organism evidence="3 4">
    <name type="scientific">Papaver somniferum</name>
    <name type="common">Opium poppy</name>
    <dbReference type="NCBI Taxonomy" id="3469"/>
    <lineage>
        <taxon>Eukaryota</taxon>
        <taxon>Viridiplantae</taxon>
        <taxon>Streptophyta</taxon>
        <taxon>Embryophyta</taxon>
        <taxon>Tracheophyta</taxon>
        <taxon>Spermatophyta</taxon>
        <taxon>Magnoliopsida</taxon>
        <taxon>Ranunculales</taxon>
        <taxon>Papaveraceae</taxon>
        <taxon>Papaveroideae</taxon>
        <taxon>Papaver</taxon>
    </lineage>
</organism>
<keyword evidence="4" id="KW-1185">Reference proteome</keyword>
<dbReference type="PRINTS" id="PR00625">
    <property type="entry name" value="JDOMAIN"/>
</dbReference>
<dbReference type="SMART" id="SM00271">
    <property type="entry name" value="DnaJ"/>
    <property type="match status" value="1"/>
</dbReference>
<reference evidence="3 4" key="1">
    <citation type="journal article" date="2018" name="Science">
        <title>The opium poppy genome and morphinan production.</title>
        <authorList>
            <person name="Guo L."/>
            <person name="Winzer T."/>
            <person name="Yang X."/>
            <person name="Li Y."/>
            <person name="Ning Z."/>
            <person name="He Z."/>
            <person name="Teodor R."/>
            <person name="Lu Y."/>
            <person name="Bowser T.A."/>
            <person name="Graham I.A."/>
            <person name="Ye K."/>
        </authorList>
    </citation>
    <scope>NUCLEOTIDE SEQUENCE [LARGE SCALE GENOMIC DNA]</scope>
    <source>
        <strain evidence="4">cv. HN1</strain>
        <tissue evidence="3">Leaves</tissue>
    </source>
</reference>
<dbReference type="InterPro" id="IPR050817">
    <property type="entry name" value="DjlA_DnaK_co-chaperone"/>
</dbReference>
<dbReference type="Pfam" id="PF00226">
    <property type="entry name" value="DnaJ"/>
    <property type="match status" value="1"/>
</dbReference>
<evidence type="ECO:0000313" key="4">
    <source>
        <dbReference type="Proteomes" id="UP000316621"/>
    </source>
</evidence>
<name>A0A4Y7JKI3_PAPSO</name>
<evidence type="ECO:0000256" key="1">
    <source>
        <dbReference type="SAM" id="Phobius"/>
    </source>
</evidence>
<keyword evidence="1" id="KW-1133">Transmembrane helix</keyword>
<dbReference type="Gene3D" id="1.10.287.110">
    <property type="entry name" value="DnaJ domain"/>
    <property type="match status" value="1"/>
</dbReference>
<proteinExistence type="predicted"/>
<dbReference type="STRING" id="3469.A0A4Y7JKI3"/>
<protein>
    <recommendedName>
        <fullName evidence="2">J domain-containing protein</fullName>
    </recommendedName>
</protein>
<dbReference type="InterPro" id="IPR001623">
    <property type="entry name" value="DnaJ_domain"/>
</dbReference>
<sequence>MDHYKVLGLERNASKTEIREAFKKLALQYHPDKHSNSSQTVIDEFTDKFREISEAYEFLITDQAIFDNSNGDDSGETSIRREPKYRASGTFGDGVWNYEGDVDPESIKNFFYGVAFAGVLIVGSVVLKAAKRMLD</sequence>
<accession>A0A4Y7JKI3</accession>